<feature type="region of interest" description="Disordered" evidence="1">
    <location>
        <begin position="416"/>
        <end position="447"/>
    </location>
</feature>
<evidence type="ECO:0000313" key="2">
    <source>
        <dbReference type="EMBL" id="KAF5319033.1"/>
    </source>
</evidence>
<evidence type="ECO:0008006" key="4">
    <source>
        <dbReference type="Google" id="ProtNLM"/>
    </source>
</evidence>
<feature type="region of interest" description="Disordered" evidence="1">
    <location>
        <begin position="575"/>
        <end position="594"/>
    </location>
</feature>
<gene>
    <name evidence="2" type="ORF">D9611_012657</name>
</gene>
<organism evidence="2 3">
    <name type="scientific">Ephemerocybe angulata</name>
    <dbReference type="NCBI Taxonomy" id="980116"/>
    <lineage>
        <taxon>Eukaryota</taxon>
        <taxon>Fungi</taxon>
        <taxon>Dikarya</taxon>
        <taxon>Basidiomycota</taxon>
        <taxon>Agaricomycotina</taxon>
        <taxon>Agaricomycetes</taxon>
        <taxon>Agaricomycetidae</taxon>
        <taxon>Agaricales</taxon>
        <taxon>Agaricineae</taxon>
        <taxon>Psathyrellaceae</taxon>
        <taxon>Ephemerocybe</taxon>
    </lineage>
</organism>
<name>A0A8H5F0R5_9AGAR</name>
<evidence type="ECO:0000256" key="1">
    <source>
        <dbReference type="SAM" id="MobiDB-lite"/>
    </source>
</evidence>
<feature type="compositionally biased region" description="Polar residues" evidence="1">
    <location>
        <begin position="69"/>
        <end position="78"/>
    </location>
</feature>
<proteinExistence type="predicted"/>
<feature type="compositionally biased region" description="Polar residues" evidence="1">
    <location>
        <begin position="321"/>
        <end position="333"/>
    </location>
</feature>
<protein>
    <recommendedName>
        <fullName evidence="4">SWI5-dependent HO expression protein 3</fullName>
    </recommendedName>
</protein>
<feature type="compositionally biased region" description="Low complexity" evidence="1">
    <location>
        <begin position="416"/>
        <end position="432"/>
    </location>
</feature>
<dbReference type="EMBL" id="JAACJK010000175">
    <property type="protein sequence ID" value="KAF5319033.1"/>
    <property type="molecule type" value="Genomic_DNA"/>
</dbReference>
<dbReference type="OrthoDB" id="6088208at2759"/>
<feature type="region of interest" description="Disordered" evidence="1">
    <location>
        <begin position="162"/>
        <end position="192"/>
    </location>
</feature>
<accession>A0A8H5F0R5</accession>
<feature type="region of interest" description="Disordered" evidence="1">
    <location>
        <begin position="230"/>
        <end position="282"/>
    </location>
</feature>
<feature type="compositionally biased region" description="Polar residues" evidence="1">
    <location>
        <begin position="162"/>
        <end position="173"/>
    </location>
</feature>
<reference evidence="2 3" key="1">
    <citation type="journal article" date="2020" name="ISME J.">
        <title>Uncovering the hidden diversity of litter-decomposition mechanisms in mushroom-forming fungi.</title>
        <authorList>
            <person name="Floudas D."/>
            <person name="Bentzer J."/>
            <person name="Ahren D."/>
            <person name="Johansson T."/>
            <person name="Persson P."/>
            <person name="Tunlid A."/>
        </authorList>
    </citation>
    <scope>NUCLEOTIDE SEQUENCE [LARGE SCALE GENOMIC DNA]</scope>
    <source>
        <strain evidence="2 3">CBS 175.51</strain>
    </source>
</reference>
<keyword evidence="3" id="KW-1185">Reference proteome</keyword>
<feature type="region of interest" description="Disordered" evidence="1">
    <location>
        <begin position="1"/>
        <end position="112"/>
    </location>
</feature>
<evidence type="ECO:0000313" key="3">
    <source>
        <dbReference type="Proteomes" id="UP000541558"/>
    </source>
</evidence>
<sequence>MSAVDNPDLNLNPPSDSKNRTASHQHQSRSSISSVSSANSPRAASRNLPPPSPSPRYSTVGLPDVNGHRYSTSTTSLLSPHKSFTRDRPISRSSSRNSLKRAHSPSISLDDPVAVRNQMSTLKHSIRQQQAQLNSLESIVRVGPRPYTTDMLSELNDNVNASASSSTPYTNGTSISPPNSFAPPPSAFRDLGEGSSTAAIKIKRRSSYEVLQGIAGPESNLPLPRRIEGTVSASDADGSGVIREGVPSSFAGSAMSASPSSPPTQGHYKRNSSPTRTLSRIPISAVGNARALADEGQGLISRSPGNPSKLSPMDAGDVSTPMHSPNKRLSFTPGNTTKVLADLQTGVVNARNALEHTKSQLRLSQRTVSQLTRQTEDLKESRERLRLENEGLNNVVARKERLLQEVLERARKAEAEATTLKQQLKTETTTSKKSLRDMETALTESTALSSKSEREYITLRDSMKGLIEAWKHDTDRLRDEMNRRDAKWKGEAEKVGKQYRELVEQVKKAEAGREKVKELQKEDKEKDKEVEAYWMGQIEKMRSELEESNKKSEAAAKTAQRLEEEAARLKRLMRSAVSIKAEPEEEGSGDTPDS</sequence>
<comment type="caution">
    <text evidence="2">The sequence shown here is derived from an EMBL/GenBank/DDBJ whole genome shotgun (WGS) entry which is preliminary data.</text>
</comment>
<feature type="compositionally biased region" description="Low complexity" evidence="1">
    <location>
        <begin position="247"/>
        <end position="259"/>
    </location>
</feature>
<feature type="compositionally biased region" description="Low complexity" evidence="1">
    <location>
        <begin position="28"/>
        <end position="47"/>
    </location>
</feature>
<dbReference type="Proteomes" id="UP000541558">
    <property type="component" value="Unassembled WGS sequence"/>
</dbReference>
<dbReference type="AlphaFoldDB" id="A0A8H5F0R5"/>
<feature type="compositionally biased region" description="Acidic residues" evidence="1">
    <location>
        <begin position="583"/>
        <end position="594"/>
    </location>
</feature>
<feature type="region of interest" description="Disordered" evidence="1">
    <location>
        <begin position="297"/>
        <end position="333"/>
    </location>
</feature>